<evidence type="ECO:0000256" key="2">
    <source>
        <dbReference type="ARBA" id="ARBA00022679"/>
    </source>
</evidence>
<keyword evidence="3" id="KW-0689">Ribosomal protein</keyword>
<protein>
    <submittedName>
        <fullName evidence="3">50S ribosomal protein L11 methyltransferase</fullName>
    </submittedName>
</protein>
<dbReference type="Pfam" id="PF06325">
    <property type="entry name" value="PrmA"/>
    <property type="match status" value="1"/>
</dbReference>
<gene>
    <name evidence="3" type="ORF">ICT70_13620</name>
</gene>
<evidence type="ECO:0000313" key="4">
    <source>
        <dbReference type="Proteomes" id="UP000632828"/>
    </source>
</evidence>
<dbReference type="Proteomes" id="UP000632828">
    <property type="component" value="Unassembled WGS sequence"/>
</dbReference>
<dbReference type="InterPro" id="IPR050078">
    <property type="entry name" value="Ribosomal_L11_MeTrfase_PrmA"/>
</dbReference>
<proteinExistence type="predicted"/>
<dbReference type="EMBL" id="JACWUN010000019">
    <property type="protein sequence ID" value="MBD1401700.1"/>
    <property type="molecule type" value="Genomic_DNA"/>
</dbReference>
<dbReference type="GO" id="GO:0008276">
    <property type="term" value="F:protein methyltransferase activity"/>
    <property type="evidence" value="ECO:0007669"/>
    <property type="project" value="TreeGrafter"/>
</dbReference>
<keyword evidence="2" id="KW-0808">Transferase</keyword>
<keyword evidence="4" id="KW-1185">Reference proteome</keyword>
<dbReference type="RefSeq" id="WP_191157563.1">
    <property type="nucleotide sequence ID" value="NZ_JACWUN010000019.1"/>
</dbReference>
<keyword evidence="1 3" id="KW-0489">Methyltransferase</keyword>
<sequence>MTTPTAGPHTDFTPLLIGESLIIVPPDTAVSDHNRRTIFMARGAFGSGDHETTRSCLEIMETWSFSRPPKILDLGSGTAILSIAALKLFGGHAWCVDVAESAVASARHNCDLNQMNSVTHHCGTLDTLKESAFDLILANIYGDILLDVAEDLVARATAGATILLSGILWEYNVDIRKRYQSLGCTLIKNRLLDDFSTVLLEKTWK</sequence>
<dbReference type="CDD" id="cd02440">
    <property type="entry name" value="AdoMet_MTases"/>
    <property type="match status" value="1"/>
</dbReference>
<dbReference type="PANTHER" id="PTHR43648:SF1">
    <property type="entry name" value="ELECTRON TRANSFER FLAVOPROTEIN BETA SUBUNIT LYSINE METHYLTRANSFERASE"/>
    <property type="match status" value="1"/>
</dbReference>
<dbReference type="GO" id="GO:0032259">
    <property type="term" value="P:methylation"/>
    <property type="evidence" value="ECO:0007669"/>
    <property type="project" value="UniProtKB-KW"/>
</dbReference>
<dbReference type="PANTHER" id="PTHR43648">
    <property type="entry name" value="ELECTRON TRANSFER FLAVOPROTEIN BETA SUBUNIT LYSINE METHYLTRANSFERASE"/>
    <property type="match status" value="1"/>
</dbReference>
<dbReference type="AlphaFoldDB" id="A0A8J6UIT8"/>
<name>A0A8J6UIT8_9BACT</name>
<evidence type="ECO:0000256" key="1">
    <source>
        <dbReference type="ARBA" id="ARBA00022603"/>
    </source>
</evidence>
<dbReference type="Gene3D" id="3.40.50.150">
    <property type="entry name" value="Vaccinia Virus protein VP39"/>
    <property type="match status" value="1"/>
</dbReference>
<organism evidence="3 4">
    <name type="scientific">Pelovirga terrestris</name>
    <dbReference type="NCBI Taxonomy" id="2771352"/>
    <lineage>
        <taxon>Bacteria</taxon>
        <taxon>Pseudomonadati</taxon>
        <taxon>Thermodesulfobacteriota</taxon>
        <taxon>Desulfuromonadia</taxon>
        <taxon>Geobacterales</taxon>
        <taxon>Geobacteraceae</taxon>
        <taxon>Pelovirga</taxon>
    </lineage>
</organism>
<dbReference type="SUPFAM" id="SSF53335">
    <property type="entry name" value="S-adenosyl-L-methionine-dependent methyltransferases"/>
    <property type="match status" value="1"/>
</dbReference>
<dbReference type="GO" id="GO:0005840">
    <property type="term" value="C:ribosome"/>
    <property type="evidence" value="ECO:0007669"/>
    <property type="project" value="UniProtKB-KW"/>
</dbReference>
<comment type="caution">
    <text evidence="3">The sequence shown here is derived from an EMBL/GenBank/DDBJ whole genome shotgun (WGS) entry which is preliminary data.</text>
</comment>
<keyword evidence="3" id="KW-0687">Ribonucleoprotein</keyword>
<accession>A0A8J6UIT8</accession>
<dbReference type="InterPro" id="IPR029063">
    <property type="entry name" value="SAM-dependent_MTases_sf"/>
</dbReference>
<evidence type="ECO:0000313" key="3">
    <source>
        <dbReference type="EMBL" id="MBD1401700.1"/>
    </source>
</evidence>
<reference evidence="3" key="1">
    <citation type="submission" date="2020-09" db="EMBL/GenBank/DDBJ databases">
        <title>Pelobacter alkaliphilus sp. nov., a novel anaerobic arsenate-reducing bacterium from terrestrial mud volcano.</title>
        <authorList>
            <person name="Khomyakova M.A."/>
            <person name="Merkel A.Y."/>
            <person name="Slobodkin A.I."/>
        </authorList>
    </citation>
    <scope>NUCLEOTIDE SEQUENCE</scope>
    <source>
        <strain evidence="3">M08fum</strain>
    </source>
</reference>